<accession>A0ABT1LYQ3</accession>
<name>A0ABT1LYQ3_9MYCO</name>
<dbReference type="Proteomes" id="UP001651690">
    <property type="component" value="Unassembled WGS sequence"/>
</dbReference>
<gene>
    <name evidence="1" type="ORF">NM203_03095</name>
</gene>
<dbReference type="EMBL" id="JANDBD010000001">
    <property type="protein sequence ID" value="MCP9271169.1"/>
    <property type="molecule type" value="Genomic_DNA"/>
</dbReference>
<sequence>MYKRIGSRANLVAELIEMHTGRIQFEFHPCGTWEDMIWDWCQQLHRSLASRPHLTLMAQGRVPAVMRSSVQALIAAVVRDGVPVEVAGECCWSLADLTINDAVELAREMTGGESVTTNGSVQLSKRTSDAIKWVLRGVGAAIESPDR</sequence>
<dbReference type="RefSeq" id="WP_255058136.1">
    <property type="nucleotide sequence ID" value="NZ_JANDBD010000001.1"/>
</dbReference>
<reference evidence="1 2" key="1">
    <citation type="submission" date="2022-06" db="EMBL/GenBank/DDBJ databases">
        <title>Mycolicibacterium sp. CAU 1645 isolated from seawater.</title>
        <authorList>
            <person name="Kim W."/>
        </authorList>
    </citation>
    <scope>NUCLEOTIDE SEQUENCE [LARGE SCALE GENOMIC DNA]</scope>
    <source>
        <strain evidence="1 2">CAU 1645</strain>
    </source>
</reference>
<evidence type="ECO:0000313" key="1">
    <source>
        <dbReference type="EMBL" id="MCP9271169.1"/>
    </source>
</evidence>
<proteinExistence type="predicted"/>
<evidence type="ECO:0000313" key="2">
    <source>
        <dbReference type="Proteomes" id="UP001651690"/>
    </source>
</evidence>
<keyword evidence="2" id="KW-1185">Reference proteome</keyword>
<dbReference type="Gene3D" id="1.10.357.10">
    <property type="entry name" value="Tetracycline Repressor, domain 2"/>
    <property type="match status" value="1"/>
</dbReference>
<protein>
    <submittedName>
        <fullName evidence="1">Uncharacterized protein</fullName>
    </submittedName>
</protein>
<organism evidence="1 2">
    <name type="scientific">Mycolicibacterium arenosum</name>
    <dbReference type="NCBI Taxonomy" id="2952157"/>
    <lineage>
        <taxon>Bacteria</taxon>
        <taxon>Bacillati</taxon>
        <taxon>Actinomycetota</taxon>
        <taxon>Actinomycetes</taxon>
        <taxon>Mycobacteriales</taxon>
        <taxon>Mycobacteriaceae</taxon>
        <taxon>Mycolicibacterium</taxon>
    </lineage>
</organism>
<comment type="caution">
    <text evidence="1">The sequence shown here is derived from an EMBL/GenBank/DDBJ whole genome shotgun (WGS) entry which is preliminary data.</text>
</comment>